<gene>
    <name evidence="2" type="ORF">TNCT_696451</name>
</gene>
<feature type="region of interest" description="Disordered" evidence="1">
    <location>
        <begin position="1"/>
        <end position="59"/>
    </location>
</feature>
<evidence type="ECO:0000313" key="3">
    <source>
        <dbReference type="Proteomes" id="UP000887116"/>
    </source>
</evidence>
<proteinExistence type="predicted"/>
<evidence type="ECO:0000256" key="1">
    <source>
        <dbReference type="SAM" id="MobiDB-lite"/>
    </source>
</evidence>
<dbReference type="OrthoDB" id="10479171at2759"/>
<sequence>MFHVGSDGEGADDPPDRRGGRGGGCPPRRGAPPAPASGSWPTHPRREEVPALRGERRCRHSQKVIHQPLMTERLLCFGEGDK</sequence>
<name>A0A8X6M2E4_TRICU</name>
<keyword evidence="3" id="KW-1185">Reference proteome</keyword>
<reference evidence="2" key="1">
    <citation type="submission" date="2020-07" db="EMBL/GenBank/DDBJ databases">
        <title>Multicomponent nature underlies the extraordinary mechanical properties of spider dragline silk.</title>
        <authorList>
            <person name="Kono N."/>
            <person name="Nakamura H."/>
            <person name="Mori M."/>
            <person name="Yoshida Y."/>
            <person name="Ohtoshi R."/>
            <person name="Malay A.D."/>
            <person name="Moran D.A.P."/>
            <person name="Tomita M."/>
            <person name="Numata K."/>
            <person name="Arakawa K."/>
        </authorList>
    </citation>
    <scope>NUCLEOTIDE SEQUENCE</scope>
</reference>
<evidence type="ECO:0000313" key="2">
    <source>
        <dbReference type="EMBL" id="GFR30760.1"/>
    </source>
</evidence>
<organism evidence="2 3">
    <name type="scientific">Trichonephila clavata</name>
    <name type="common">Joro spider</name>
    <name type="synonym">Nephila clavata</name>
    <dbReference type="NCBI Taxonomy" id="2740835"/>
    <lineage>
        <taxon>Eukaryota</taxon>
        <taxon>Metazoa</taxon>
        <taxon>Ecdysozoa</taxon>
        <taxon>Arthropoda</taxon>
        <taxon>Chelicerata</taxon>
        <taxon>Arachnida</taxon>
        <taxon>Araneae</taxon>
        <taxon>Araneomorphae</taxon>
        <taxon>Entelegynae</taxon>
        <taxon>Araneoidea</taxon>
        <taxon>Nephilidae</taxon>
        <taxon>Trichonephila</taxon>
    </lineage>
</organism>
<dbReference type="AlphaFoldDB" id="A0A8X6M2E4"/>
<dbReference type="Proteomes" id="UP000887116">
    <property type="component" value="Unassembled WGS sequence"/>
</dbReference>
<feature type="compositionally biased region" description="Basic and acidic residues" evidence="1">
    <location>
        <begin position="44"/>
        <end position="55"/>
    </location>
</feature>
<accession>A0A8X6M2E4</accession>
<protein>
    <submittedName>
        <fullName evidence="2">Uncharacterized protein</fullName>
    </submittedName>
</protein>
<comment type="caution">
    <text evidence="2">The sequence shown here is derived from an EMBL/GenBank/DDBJ whole genome shotgun (WGS) entry which is preliminary data.</text>
</comment>
<dbReference type="EMBL" id="BMAO01009424">
    <property type="protein sequence ID" value="GFR30760.1"/>
    <property type="molecule type" value="Genomic_DNA"/>
</dbReference>